<organism evidence="1 2">
    <name type="scientific">Candidatus Wildermuthbacteria bacterium RIFCSPLOWO2_01_FULL_48_35</name>
    <dbReference type="NCBI Taxonomy" id="1802463"/>
    <lineage>
        <taxon>Bacteria</taxon>
        <taxon>Candidatus Wildermuthiibacteriota</taxon>
    </lineage>
</organism>
<dbReference type="EMBL" id="MHUI01000008">
    <property type="protein sequence ID" value="OHA75611.1"/>
    <property type="molecule type" value="Genomic_DNA"/>
</dbReference>
<dbReference type="Proteomes" id="UP000177081">
    <property type="component" value="Unassembled WGS sequence"/>
</dbReference>
<protein>
    <submittedName>
        <fullName evidence="1">Uncharacterized protein</fullName>
    </submittedName>
</protein>
<accession>A0A1G2RU70</accession>
<dbReference type="AlphaFoldDB" id="A0A1G2RU70"/>
<reference evidence="1 2" key="1">
    <citation type="journal article" date="2016" name="Nat. Commun.">
        <title>Thousands of microbial genomes shed light on interconnected biogeochemical processes in an aquifer system.</title>
        <authorList>
            <person name="Anantharaman K."/>
            <person name="Brown C.T."/>
            <person name="Hug L.A."/>
            <person name="Sharon I."/>
            <person name="Castelle C.J."/>
            <person name="Probst A.J."/>
            <person name="Thomas B.C."/>
            <person name="Singh A."/>
            <person name="Wilkins M.J."/>
            <person name="Karaoz U."/>
            <person name="Brodie E.L."/>
            <person name="Williams K.H."/>
            <person name="Hubbard S.S."/>
            <person name="Banfield J.F."/>
        </authorList>
    </citation>
    <scope>NUCLEOTIDE SEQUENCE [LARGE SCALE GENOMIC DNA]</scope>
</reference>
<name>A0A1G2RU70_9BACT</name>
<comment type="caution">
    <text evidence="1">The sequence shown here is derived from an EMBL/GenBank/DDBJ whole genome shotgun (WGS) entry which is preliminary data.</text>
</comment>
<proteinExistence type="predicted"/>
<gene>
    <name evidence="1" type="ORF">A3A32_02845</name>
</gene>
<evidence type="ECO:0000313" key="1">
    <source>
        <dbReference type="EMBL" id="OHA75611.1"/>
    </source>
</evidence>
<evidence type="ECO:0000313" key="2">
    <source>
        <dbReference type="Proteomes" id="UP000177081"/>
    </source>
</evidence>
<sequence>MTTKVELSLGFKPVIPIEIRRIVGNRLPETALMLLWVLPAPFFIWRDQDDPRSETILEISPVNMWKEERYRERVEDYIRVAADNLLEAGR</sequence>